<feature type="region of interest" description="Disordered" evidence="4">
    <location>
        <begin position="195"/>
        <end position="289"/>
    </location>
</feature>
<feature type="region of interest" description="Disordered" evidence="4">
    <location>
        <begin position="110"/>
        <end position="132"/>
    </location>
</feature>
<feature type="compositionally biased region" description="Basic and acidic residues" evidence="4">
    <location>
        <begin position="706"/>
        <end position="724"/>
    </location>
</feature>
<keyword evidence="2 3" id="KW-0862">Zinc</keyword>
<accession>A0AA43TZU4</accession>
<evidence type="ECO:0000256" key="1">
    <source>
        <dbReference type="ARBA" id="ARBA00022723"/>
    </source>
</evidence>
<dbReference type="SUPFAM" id="SSF57716">
    <property type="entry name" value="Glucocorticoid receptor-like (DNA-binding domain)"/>
    <property type="match status" value="1"/>
</dbReference>
<comment type="caution">
    <text evidence="6">The sequence shown here is derived from an EMBL/GenBank/DDBJ whole genome shotgun (WGS) entry which is preliminary data.</text>
</comment>
<dbReference type="GO" id="GO:0030695">
    <property type="term" value="F:GTPase regulator activity"/>
    <property type="evidence" value="ECO:0007669"/>
    <property type="project" value="UniProtKB-ARBA"/>
</dbReference>
<feature type="region of interest" description="Disordered" evidence="4">
    <location>
        <begin position="706"/>
        <end position="736"/>
    </location>
</feature>
<evidence type="ECO:0000259" key="5">
    <source>
        <dbReference type="PROSITE" id="PS50023"/>
    </source>
</evidence>
<evidence type="ECO:0000313" key="7">
    <source>
        <dbReference type="Proteomes" id="UP001161017"/>
    </source>
</evidence>
<dbReference type="AlphaFoldDB" id="A0AA43TZU4"/>
<keyword evidence="1 3" id="KW-0479">Metal-binding</keyword>
<dbReference type="SMART" id="SM00132">
    <property type="entry name" value="LIM"/>
    <property type="match status" value="1"/>
</dbReference>
<keyword evidence="7" id="KW-1185">Reference proteome</keyword>
<feature type="domain" description="LIM zinc-binding" evidence="5">
    <location>
        <begin position="661"/>
        <end position="721"/>
    </location>
</feature>
<keyword evidence="3" id="KW-0440">LIM domain</keyword>
<feature type="compositionally biased region" description="Basic and acidic residues" evidence="4">
    <location>
        <begin position="216"/>
        <end position="225"/>
    </location>
</feature>
<feature type="compositionally biased region" description="Basic and acidic residues" evidence="4">
    <location>
        <begin position="30"/>
        <end position="43"/>
    </location>
</feature>
<feature type="compositionally biased region" description="Polar residues" evidence="4">
    <location>
        <begin position="725"/>
        <end position="736"/>
    </location>
</feature>
<dbReference type="Proteomes" id="UP001161017">
    <property type="component" value="Unassembled WGS sequence"/>
</dbReference>
<evidence type="ECO:0000256" key="3">
    <source>
        <dbReference type="PROSITE-ProRule" id="PRU00125"/>
    </source>
</evidence>
<feature type="compositionally biased region" description="Polar residues" evidence="4">
    <location>
        <begin position="531"/>
        <end position="543"/>
    </location>
</feature>
<dbReference type="Pfam" id="PF00412">
    <property type="entry name" value="LIM"/>
    <property type="match status" value="1"/>
</dbReference>
<proteinExistence type="predicted"/>
<evidence type="ECO:0000256" key="4">
    <source>
        <dbReference type="SAM" id="MobiDB-lite"/>
    </source>
</evidence>
<gene>
    <name evidence="6" type="ORF">OHK93_001826</name>
</gene>
<protein>
    <recommendedName>
        <fullName evidence="5">LIM zinc-binding domain-containing protein</fullName>
    </recommendedName>
</protein>
<feature type="region of interest" description="Disordered" evidence="4">
    <location>
        <begin position="314"/>
        <end position="614"/>
    </location>
</feature>
<dbReference type="GO" id="GO:0046872">
    <property type="term" value="F:metal ion binding"/>
    <property type="evidence" value="ECO:0007669"/>
    <property type="project" value="UniProtKB-KW"/>
</dbReference>
<dbReference type="EMBL" id="JAPUFD010000012">
    <property type="protein sequence ID" value="MDI1490622.1"/>
    <property type="molecule type" value="Genomic_DNA"/>
</dbReference>
<sequence length="736" mass="80256">MTSTEKHHLQSHGPRRRSSALRFFTSGSPPKHEGHAPSQKDWEAQYLNNLRTQRPSRPGGSRPLPSRAAGMTPEPYARAASALSFSPGDSLQQASIPKPALQERAASALSNRCAPSDMPNMDIDQLPTSRPLTQPAHKRRFTRDFSTSTSATVSEPNVKPPFAYRESGMRWMEKQEARSLREALEHIDLCGEAKPHAVGQGDVSRTVGQGRNMTLPHKDYNEHLKKGAHARSQSHQWYEKASTATDHSSEPRSASGQSSGSSGNDNASEETAATSISSGPVENIGRGQHDKANVHIKWDSPGKKAYTSLAFEASFAKRGRRRSSLAAKARRATSGPFSNPDDKIYEEGDGSGPDGKANPEKSSRIPVPLMSKPRGSVSNVFPVRQPSNNPTMNKPSWMNRSEIHRNPPSQSRDPSYVNKSLPPAPFATQQEPAESGPAEKSEVKDKEIRSDELRAATSMRFHDRSPNLPSPAFISDKPGRHIVSFNKDWRPKPQNEEVEASARPAAEDHRRSPFKPPMPSSTASAPVIPTINISDAPSITVDSSPGKPEIPSISVSTDAIPTISLPDDGPKSRPLPATGAKARPAQRPLPHHSATTPSQGLNHQWNSAKPEGKRAERLERIQARLNGEDLPEDKAGETAVDDGDDSLRFFCHLDYHELYSPRCRSCKTPIEKEVVLACGGSWHVGHFFCAECGDPFDAQTPFVEKDGNAEEASTKADSSPEKMSRNLSVSNAKKGD</sequence>
<feature type="compositionally biased region" description="Low complexity" evidence="4">
    <location>
        <begin position="55"/>
        <end position="67"/>
    </location>
</feature>
<evidence type="ECO:0000313" key="6">
    <source>
        <dbReference type="EMBL" id="MDI1490622.1"/>
    </source>
</evidence>
<feature type="compositionally biased region" description="Basic residues" evidence="4">
    <location>
        <begin position="9"/>
        <end position="19"/>
    </location>
</feature>
<dbReference type="PROSITE" id="PS50023">
    <property type="entry name" value="LIM_DOMAIN_2"/>
    <property type="match status" value="1"/>
</dbReference>
<feature type="compositionally biased region" description="Polar residues" evidence="4">
    <location>
        <begin position="593"/>
        <end position="607"/>
    </location>
</feature>
<feature type="compositionally biased region" description="Basic and acidic residues" evidence="4">
    <location>
        <begin position="437"/>
        <end position="465"/>
    </location>
</feature>
<name>A0AA43TZU4_9LECA</name>
<organism evidence="6 7">
    <name type="scientific">Ramalina farinacea</name>
    <dbReference type="NCBI Taxonomy" id="258253"/>
    <lineage>
        <taxon>Eukaryota</taxon>
        <taxon>Fungi</taxon>
        <taxon>Dikarya</taxon>
        <taxon>Ascomycota</taxon>
        <taxon>Pezizomycotina</taxon>
        <taxon>Lecanoromycetes</taxon>
        <taxon>OSLEUM clade</taxon>
        <taxon>Lecanoromycetidae</taxon>
        <taxon>Lecanorales</taxon>
        <taxon>Lecanorineae</taxon>
        <taxon>Ramalinaceae</taxon>
        <taxon>Ramalina</taxon>
    </lineage>
</organism>
<dbReference type="Gene3D" id="2.10.110.10">
    <property type="entry name" value="Cysteine Rich Protein"/>
    <property type="match status" value="1"/>
</dbReference>
<feature type="compositionally biased region" description="Low complexity" evidence="4">
    <location>
        <begin position="251"/>
        <end position="278"/>
    </location>
</feature>
<feature type="compositionally biased region" description="Polar residues" evidence="4">
    <location>
        <begin position="385"/>
        <end position="399"/>
    </location>
</feature>
<feature type="compositionally biased region" description="Basic residues" evidence="4">
    <location>
        <begin position="317"/>
        <end position="331"/>
    </location>
</feature>
<feature type="compositionally biased region" description="Polar residues" evidence="4">
    <location>
        <begin position="231"/>
        <end position="246"/>
    </location>
</feature>
<feature type="region of interest" description="Disordered" evidence="4">
    <location>
        <begin position="1"/>
        <end position="80"/>
    </location>
</feature>
<dbReference type="InterPro" id="IPR001781">
    <property type="entry name" value="Znf_LIM"/>
</dbReference>
<dbReference type="PROSITE" id="PS00478">
    <property type="entry name" value="LIM_DOMAIN_1"/>
    <property type="match status" value="1"/>
</dbReference>
<evidence type="ECO:0000256" key="2">
    <source>
        <dbReference type="ARBA" id="ARBA00022833"/>
    </source>
</evidence>
<reference evidence="6" key="1">
    <citation type="journal article" date="2023" name="Genome Biol. Evol.">
        <title>First Whole Genome Sequence and Flow Cytometry Genome Size Data for the Lichen-Forming Fungus Ramalina farinacea (Ascomycota).</title>
        <authorList>
            <person name="Llewellyn T."/>
            <person name="Mian S."/>
            <person name="Hill R."/>
            <person name="Leitch I.J."/>
            <person name="Gaya E."/>
        </authorList>
    </citation>
    <scope>NUCLEOTIDE SEQUENCE</scope>
    <source>
        <strain evidence="6">LIQ254RAFAR</strain>
    </source>
</reference>